<feature type="domain" description="N-acetyltransferase" evidence="1">
    <location>
        <begin position="109"/>
        <end position="138"/>
    </location>
</feature>
<name>A0A562ILU4_9ACTN</name>
<evidence type="ECO:0000313" key="3">
    <source>
        <dbReference type="Proteomes" id="UP000321490"/>
    </source>
</evidence>
<comment type="caution">
    <text evidence="2">The sequence shown here is derived from an EMBL/GenBank/DDBJ whole genome shotgun (WGS) entry which is preliminary data.</text>
</comment>
<dbReference type="RefSeq" id="WP_166520931.1">
    <property type="nucleotide sequence ID" value="NZ_VLKF01000001.1"/>
</dbReference>
<dbReference type="AlphaFoldDB" id="A0A562ILU4"/>
<dbReference type="Proteomes" id="UP000321490">
    <property type="component" value="Unassembled WGS sequence"/>
</dbReference>
<keyword evidence="2" id="KW-0808">Transferase</keyword>
<dbReference type="Pfam" id="PF00583">
    <property type="entry name" value="Acetyltransf_1"/>
    <property type="match status" value="1"/>
</dbReference>
<sequence length="187" mass="19913">MQTLTAVLTGEFPAESVVDLPDDRRPGGWQVAVRSDPGTGRLHRIEVALPGAPLLWYVELAEPQADPAATTLVAFSDDRFADGEVLDADQARQAGVSGEQQVAAVRWWTGSGLVHQVYVGPAFRRRGVAGKLVQAAAGAQAARGLPLVHGDGRRTDLGEQWRAGLPGYVAVRMAQLTHRMAAMTPVS</sequence>
<protein>
    <submittedName>
        <fullName evidence="2">Acetyltransferase (GNAT) family protein</fullName>
    </submittedName>
</protein>
<dbReference type="EMBL" id="VLKF01000001">
    <property type="protein sequence ID" value="TWH71991.1"/>
    <property type="molecule type" value="Genomic_DNA"/>
</dbReference>
<dbReference type="Gene3D" id="3.40.630.30">
    <property type="match status" value="1"/>
</dbReference>
<keyword evidence="3" id="KW-1185">Reference proteome</keyword>
<dbReference type="GO" id="GO:0016747">
    <property type="term" value="F:acyltransferase activity, transferring groups other than amino-acyl groups"/>
    <property type="evidence" value="ECO:0007669"/>
    <property type="project" value="InterPro"/>
</dbReference>
<dbReference type="SUPFAM" id="SSF55729">
    <property type="entry name" value="Acyl-CoA N-acyltransferases (Nat)"/>
    <property type="match status" value="1"/>
</dbReference>
<reference evidence="2 3" key="1">
    <citation type="submission" date="2019-07" db="EMBL/GenBank/DDBJ databases">
        <title>R&amp;d 2014.</title>
        <authorList>
            <person name="Klenk H.-P."/>
        </authorList>
    </citation>
    <scope>NUCLEOTIDE SEQUENCE [LARGE SCALE GENOMIC DNA]</scope>
    <source>
        <strain evidence="2 3">DSM 45764</strain>
    </source>
</reference>
<evidence type="ECO:0000313" key="2">
    <source>
        <dbReference type="EMBL" id="TWH71991.1"/>
    </source>
</evidence>
<evidence type="ECO:0000259" key="1">
    <source>
        <dbReference type="Pfam" id="PF00583"/>
    </source>
</evidence>
<organism evidence="2 3">
    <name type="scientific">Modestobacter roseus</name>
    <dbReference type="NCBI Taxonomy" id="1181884"/>
    <lineage>
        <taxon>Bacteria</taxon>
        <taxon>Bacillati</taxon>
        <taxon>Actinomycetota</taxon>
        <taxon>Actinomycetes</taxon>
        <taxon>Geodermatophilales</taxon>
        <taxon>Geodermatophilaceae</taxon>
        <taxon>Modestobacter</taxon>
    </lineage>
</organism>
<dbReference type="InterPro" id="IPR016181">
    <property type="entry name" value="Acyl_CoA_acyltransferase"/>
</dbReference>
<gene>
    <name evidence="2" type="ORF">JD78_00494</name>
</gene>
<proteinExistence type="predicted"/>
<accession>A0A562ILU4</accession>
<dbReference type="InterPro" id="IPR000182">
    <property type="entry name" value="GNAT_dom"/>
</dbReference>